<evidence type="ECO:0000256" key="6">
    <source>
        <dbReference type="ARBA" id="ARBA00015850"/>
    </source>
</evidence>
<feature type="transmembrane region" description="Helical" evidence="19">
    <location>
        <begin position="248"/>
        <end position="270"/>
    </location>
</feature>
<evidence type="ECO:0000256" key="13">
    <source>
        <dbReference type="ARBA" id="ARBA00023136"/>
    </source>
</evidence>
<keyword evidence="12 19" id="KW-1133">Transmembrane helix</keyword>
<dbReference type="STRING" id="626523.GCWU000342_01276"/>
<evidence type="ECO:0000256" key="4">
    <source>
        <dbReference type="ARBA" id="ARBA00010561"/>
    </source>
</evidence>
<organism evidence="20 21">
    <name type="scientific">Shuttleworthella satelles DSM 14600</name>
    <dbReference type="NCBI Taxonomy" id="626523"/>
    <lineage>
        <taxon>Bacteria</taxon>
        <taxon>Bacillati</taxon>
        <taxon>Bacillota</taxon>
        <taxon>Clostridia</taxon>
        <taxon>Lachnospirales</taxon>
        <taxon>Lachnospiraceae</taxon>
        <taxon>Shuttleworthella</taxon>
    </lineage>
</organism>
<comment type="subcellular location">
    <subcellularLocation>
        <location evidence="2 19">Cell membrane</location>
        <topology evidence="2 19">Multi-pass membrane protein</topology>
    </subcellularLocation>
</comment>
<evidence type="ECO:0000256" key="1">
    <source>
        <dbReference type="ARBA" id="ARBA00001946"/>
    </source>
</evidence>
<reference evidence="20" key="1">
    <citation type="submission" date="2009-04" db="EMBL/GenBank/DDBJ databases">
        <authorList>
            <person name="Weinstock G."/>
            <person name="Sodergren E."/>
            <person name="Clifton S."/>
            <person name="Fulton L."/>
            <person name="Fulton B."/>
            <person name="Courtney L."/>
            <person name="Fronick C."/>
            <person name="Harrison M."/>
            <person name="Strong C."/>
            <person name="Farmer C."/>
            <person name="Delahaunty K."/>
            <person name="Markovic C."/>
            <person name="Hall O."/>
            <person name="Minx P."/>
            <person name="Tomlinson C."/>
            <person name="Mitreva M."/>
            <person name="Nelson J."/>
            <person name="Hou S."/>
            <person name="Wollam A."/>
            <person name="Pepin K.H."/>
            <person name="Johnson M."/>
            <person name="Bhonagiri V."/>
            <person name="Nash W.E."/>
            <person name="Warren W."/>
            <person name="Chinwalla A."/>
            <person name="Mardis E.R."/>
            <person name="Wilson R.K."/>
        </authorList>
    </citation>
    <scope>NUCLEOTIDE SEQUENCE [LARGE SCALE GENOMIC DNA]</scope>
    <source>
        <strain evidence="20">DSM 14600</strain>
    </source>
</reference>
<proteinExistence type="inferred from homology"/>
<comment type="similarity">
    <text evidence="4 19">Belongs to the CobS family.</text>
</comment>
<dbReference type="EC" id="2.7.8.26" evidence="5 19"/>
<evidence type="ECO:0000256" key="14">
    <source>
        <dbReference type="ARBA" id="ARBA00025228"/>
    </source>
</evidence>
<evidence type="ECO:0000313" key="20">
    <source>
        <dbReference type="EMBL" id="EEP28468.1"/>
    </source>
</evidence>
<evidence type="ECO:0000256" key="15">
    <source>
        <dbReference type="ARBA" id="ARBA00032605"/>
    </source>
</evidence>
<evidence type="ECO:0000313" key="21">
    <source>
        <dbReference type="Proteomes" id="UP000003494"/>
    </source>
</evidence>
<feature type="transmembrane region" description="Helical" evidence="19">
    <location>
        <begin position="108"/>
        <end position="133"/>
    </location>
</feature>
<keyword evidence="21" id="KW-1185">Reference proteome</keyword>
<accession>C4GBH5</accession>
<keyword evidence="13 19" id="KW-0472">Membrane</keyword>
<comment type="cofactor">
    <cofactor evidence="1 19">
        <name>Mg(2+)</name>
        <dbReference type="ChEBI" id="CHEBI:18420"/>
    </cofactor>
</comment>
<protein>
    <recommendedName>
        <fullName evidence="6 19">Adenosylcobinamide-GDP ribazoletransferase</fullName>
        <ecNumber evidence="5 19">2.7.8.26</ecNumber>
    </recommendedName>
    <alternativeName>
        <fullName evidence="16 19">Cobalamin synthase</fullName>
    </alternativeName>
    <alternativeName>
        <fullName evidence="15 19">Cobalamin-5'-phosphate synthase</fullName>
    </alternativeName>
</protein>
<comment type="caution">
    <text evidence="20">The sequence shown here is derived from an EMBL/GenBank/DDBJ whole genome shotgun (WGS) entry which is preliminary data.</text>
</comment>
<name>C4GBH5_9FIRM</name>
<evidence type="ECO:0000256" key="8">
    <source>
        <dbReference type="ARBA" id="ARBA00022573"/>
    </source>
</evidence>
<comment type="pathway">
    <text evidence="3 19">Cofactor biosynthesis; adenosylcobalamin biosynthesis; adenosylcobalamin from cob(II)yrinate a,c-diamide: step 7/7.</text>
</comment>
<keyword evidence="11 19" id="KW-0460">Magnesium</keyword>
<keyword evidence="7 19" id="KW-1003">Cell membrane</keyword>
<evidence type="ECO:0000256" key="9">
    <source>
        <dbReference type="ARBA" id="ARBA00022679"/>
    </source>
</evidence>
<evidence type="ECO:0000256" key="3">
    <source>
        <dbReference type="ARBA" id="ARBA00004663"/>
    </source>
</evidence>
<evidence type="ECO:0000256" key="19">
    <source>
        <dbReference type="HAMAP-Rule" id="MF_00719"/>
    </source>
</evidence>
<evidence type="ECO:0000256" key="16">
    <source>
        <dbReference type="ARBA" id="ARBA00032853"/>
    </source>
</evidence>
<evidence type="ECO:0000256" key="2">
    <source>
        <dbReference type="ARBA" id="ARBA00004651"/>
    </source>
</evidence>
<dbReference type="Pfam" id="PF02654">
    <property type="entry name" value="CobS"/>
    <property type="match status" value="1"/>
</dbReference>
<keyword evidence="9 19" id="KW-0808">Transferase</keyword>
<comment type="catalytic activity">
    <reaction evidence="17 19">
        <text>alpha-ribazole + adenosylcob(III)inamide-GDP = adenosylcob(III)alamin + GMP + H(+)</text>
        <dbReference type="Rhea" id="RHEA:16049"/>
        <dbReference type="ChEBI" id="CHEBI:10329"/>
        <dbReference type="ChEBI" id="CHEBI:15378"/>
        <dbReference type="ChEBI" id="CHEBI:18408"/>
        <dbReference type="ChEBI" id="CHEBI:58115"/>
        <dbReference type="ChEBI" id="CHEBI:60487"/>
        <dbReference type="EC" id="2.7.8.26"/>
    </reaction>
</comment>
<dbReference type="InterPro" id="IPR003805">
    <property type="entry name" value="CobS"/>
</dbReference>
<gene>
    <name evidence="19 20" type="primary">cobS</name>
    <name evidence="20" type="ORF">GCWU000342_01276</name>
</gene>
<evidence type="ECO:0000256" key="18">
    <source>
        <dbReference type="ARBA" id="ARBA00049504"/>
    </source>
</evidence>
<feature type="transmembrane region" description="Helical" evidence="19">
    <location>
        <begin position="62"/>
        <end position="83"/>
    </location>
</feature>
<evidence type="ECO:0000256" key="11">
    <source>
        <dbReference type="ARBA" id="ARBA00022842"/>
    </source>
</evidence>
<dbReference type="HAMAP" id="MF_00719">
    <property type="entry name" value="CobS"/>
    <property type="match status" value="1"/>
</dbReference>
<evidence type="ECO:0000256" key="17">
    <source>
        <dbReference type="ARBA" id="ARBA00048623"/>
    </source>
</evidence>
<comment type="catalytic activity">
    <reaction evidence="18 19">
        <text>alpha-ribazole 5'-phosphate + adenosylcob(III)inamide-GDP = adenosylcob(III)alamin 5'-phosphate + GMP + H(+)</text>
        <dbReference type="Rhea" id="RHEA:23560"/>
        <dbReference type="ChEBI" id="CHEBI:15378"/>
        <dbReference type="ChEBI" id="CHEBI:57918"/>
        <dbReference type="ChEBI" id="CHEBI:58115"/>
        <dbReference type="ChEBI" id="CHEBI:60487"/>
        <dbReference type="ChEBI" id="CHEBI:60493"/>
        <dbReference type="EC" id="2.7.8.26"/>
    </reaction>
</comment>
<dbReference type="AlphaFoldDB" id="C4GBH5"/>
<dbReference type="GO" id="GO:0008818">
    <property type="term" value="F:cobalamin 5'-phosphate synthase activity"/>
    <property type="evidence" value="ECO:0007669"/>
    <property type="project" value="UniProtKB-UniRule"/>
</dbReference>
<feature type="transmembrane region" description="Helical" evidence="19">
    <location>
        <begin position="29"/>
        <end position="50"/>
    </location>
</feature>
<dbReference type="PANTHER" id="PTHR34148:SF1">
    <property type="entry name" value="ADENOSYLCOBINAMIDE-GDP RIBAZOLETRANSFERASE"/>
    <property type="match status" value="1"/>
</dbReference>
<dbReference type="EMBL" id="ACIP02000002">
    <property type="protein sequence ID" value="EEP28468.1"/>
    <property type="molecule type" value="Genomic_DNA"/>
</dbReference>
<evidence type="ECO:0000256" key="7">
    <source>
        <dbReference type="ARBA" id="ARBA00022475"/>
    </source>
</evidence>
<comment type="function">
    <text evidence="14 19">Joins adenosylcobinamide-GDP and alpha-ribazole to generate adenosylcobalamin (Ado-cobalamin). Also synthesizes adenosylcobalamin 5'-phosphate from adenosylcobinamide-GDP and alpha-ribazole 5'-phosphate.</text>
</comment>
<dbReference type="GO" id="GO:0009236">
    <property type="term" value="P:cobalamin biosynthetic process"/>
    <property type="evidence" value="ECO:0007669"/>
    <property type="project" value="UniProtKB-UniRule"/>
</dbReference>
<dbReference type="GO" id="GO:0051073">
    <property type="term" value="F:adenosylcobinamide-GDP ribazoletransferase activity"/>
    <property type="evidence" value="ECO:0007669"/>
    <property type="project" value="UniProtKB-UniRule"/>
</dbReference>
<dbReference type="RefSeq" id="WP_006906286.1">
    <property type="nucleotide sequence ID" value="NZ_GG665866.1"/>
</dbReference>
<keyword evidence="8 19" id="KW-0169">Cobalamin biosynthesis</keyword>
<dbReference type="eggNOG" id="COG0368">
    <property type="taxonomic scope" value="Bacteria"/>
</dbReference>
<keyword evidence="10 19" id="KW-0812">Transmembrane</keyword>
<dbReference type="HOGENOM" id="CLU_057426_1_2_9"/>
<feature type="transmembrane region" description="Helical" evidence="19">
    <location>
        <begin position="196"/>
        <end position="228"/>
    </location>
</feature>
<dbReference type="UniPathway" id="UPA00148">
    <property type="reaction ID" value="UER00238"/>
</dbReference>
<evidence type="ECO:0000256" key="5">
    <source>
        <dbReference type="ARBA" id="ARBA00013200"/>
    </source>
</evidence>
<dbReference type="Proteomes" id="UP000003494">
    <property type="component" value="Unassembled WGS sequence"/>
</dbReference>
<dbReference type="GO" id="GO:0005886">
    <property type="term" value="C:plasma membrane"/>
    <property type="evidence" value="ECO:0007669"/>
    <property type="project" value="UniProtKB-SubCell"/>
</dbReference>
<evidence type="ECO:0000256" key="12">
    <source>
        <dbReference type="ARBA" id="ARBA00022989"/>
    </source>
</evidence>
<sequence>MLRSLAIAFSMYSKIPVPQFDWEERDMRFVMAFFPLVGLVIGLGEILLLILAHRLSLPRLPLALLLLLLPILISGAIHLDGFMDTSDALHSYREREDKIRILKDPHTGAFAVISFVCLLLFALAAACILLESFDKTGQFSTPAILDPGGKKALPGAVAGIFWLSRILSALSVLTFSPMSGGGTVASFAEAADRKKVLLLLILQLILASLWILILGGIPGLFVLIAGGASFLYYHWKSGREFGGINGDLAGWFVSYSEVAMALSASLVSLFW</sequence>
<evidence type="ECO:0000256" key="10">
    <source>
        <dbReference type="ARBA" id="ARBA00022692"/>
    </source>
</evidence>
<dbReference type="PANTHER" id="PTHR34148">
    <property type="entry name" value="ADENOSYLCOBINAMIDE-GDP RIBAZOLETRANSFERASE"/>
    <property type="match status" value="1"/>
</dbReference>